<dbReference type="NCBIfam" id="TIGR01679">
    <property type="entry name" value="bact_FAD_ox"/>
    <property type="match status" value="1"/>
</dbReference>
<evidence type="ECO:0000313" key="6">
    <source>
        <dbReference type="EMBL" id="SNR28210.1"/>
    </source>
</evidence>
<name>A0A238V169_9PSEU</name>
<gene>
    <name evidence="6" type="ORF">SAMN06265360_101183</name>
</gene>
<evidence type="ECO:0000256" key="3">
    <source>
        <dbReference type="ARBA" id="ARBA00022644"/>
    </source>
</evidence>
<comment type="similarity">
    <text evidence="2">Belongs to the oxygen-dependent FAD-linked oxidoreductase family.</text>
</comment>
<dbReference type="GO" id="GO:0019853">
    <property type="term" value="P:L-ascorbic acid biosynthetic process"/>
    <property type="evidence" value="ECO:0007669"/>
    <property type="project" value="UniProtKB-UniPathway"/>
</dbReference>
<keyword evidence="3" id="KW-0060">Ascorbate biosynthesis</keyword>
<dbReference type="InterPro" id="IPR007173">
    <property type="entry name" value="ALO_C"/>
</dbReference>
<dbReference type="SUPFAM" id="SSF56176">
    <property type="entry name" value="FAD-binding/transporter-associated domain-like"/>
    <property type="match status" value="1"/>
</dbReference>
<proteinExistence type="inferred from homology"/>
<dbReference type="GO" id="GO:0003885">
    <property type="term" value="F:D-arabinono-1,4-lactone oxidase activity"/>
    <property type="evidence" value="ECO:0007669"/>
    <property type="project" value="InterPro"/>
</dbReference>
<evidence type="ECO:0000256" key="4">
    <source>
        <dbReference type="ARBA" id="ARBA00023002"/>
    </source>
</evidence>
<accession>A0A238V169</accession>
<evidence type="ECO:0000313" key="7">
    <source>
        <dbReference type="Proteomes" id="UP000198348"/>
    </source>
</evidence>
<dbReference type="PANTHER" id="PTHR43762">
    <property type="entry name" value="L-GULONOLACTONE OXIDASE"/>
    <property type="match status" value="1"/>
</dbReference>
<protein>
    <submittedName>
        <fullName evidence="6">FAD-linked oxidoreductase</fullName>
    </submittedName>
</protein>
<evidence type="ECO:0000259" key="5">
    <source>
        <dbReference type="PROSITE" id="PS51387"/>
    </source>
</evidence>
<dbReference type="Proteomes" id="UP000198348">
    <property type="component" value="Unassembled WGS sequence"/>
</dbReference>
<dbReference type="InterPro" id="IPR016169">
    <property type="entry name" value="FAD-bd_PCMH_sub2"/>
</dbReference>
<dbReference type="Pfam" id="PF01565">
    <property type="entry name" value="FAD_binding_4"/>
    <property type="match status" value="1"/>
</dbReference>
<dbReference type="EMBL" id="FZNW01000001">
    <property type="protein sequence ID" value="SNR28210.1"/>
    <property type="molecule type" value="Genomic_DNA"/>
</dbReference>
<comment type="pathway">
    <text evidence="1">Cofactor biosynthesis; L-ascorbate biosynthesis.</text>
</comment>
<dbReference type="Gene3D" id="3.30.43.10">
    <property type="entry name" value="Uridine Diphospho-n-acetylenolpyruvylglucosamine Reductase, domain 2"/>
    <property type="match status" value="1"/>
</dbReference>
<evidence type="ECO:0000256" key="1">
    <source>
        <dbReference type="ARBA" id="ARBA00005147"/>
    </source>
</evidence>
<dbReference type="Pfam" id="PF04030">
    <property type="entry name" value="ALO"/>
    <property type="match status" value="1"/>
</dbReference>
<sequence>MHEVTWRNWAGTVHAHPRAVHRPRSTEEIADAVTNAARGGERIRAWGSGHSFTAAAATDEHAIDLTAYTGVTDVDMHAGLVTVRAGTTLRELTTILDALGLAMVNLGDIDAQTIAGAISTGTHGTGASLGGLATQVAALELVLSDGSVVGCSPAERPDLFQAARVGLGALGVISTVTLRCVPAFTLEASERPEPLEDVLDGLDEDISGNDHFEFYWFPYGRNAVVKRNNRISGSQRSRPLGPVREFVEYELVENRAFGALCRLGRAVPALVRPIGAVTDRMLSERRYSDRSHRVFVSRRSVPFVESEYAIPRAALGNVLAELRAVVPLLRDPIAFPVEVRVAAADDIWLSTAYQRDSAYIAVHQYAGMPYREYFAAFEAIVSAAGGRPHWGKLHSLDADALRERYPRFDDFRELRQHLDPDGVFSNAYTDRVLGPVGSRR</sequence>
<dbReference type="InterPro" id="IPR010031">
    <property type="entry name" value="FAD_lactone_oxidase-like"/>
</dbReference>
<dbReference type="GO" id="GO:0016020">
    <property type="term" value="C:membrane"/>
    <property type="evidence" value="ECO:0007669"/>
    <property type="project" value="InterPro"/>
</dbReference>
<dbReference type="PANTHER" id="PTHR43762:SF1">
    <property type="entry name" value="D-ARABINONO-1,4-LACTONE OXIDASE"/>
    <property type="match status" value="1"/>
</dbReference>
<organism evidence="6 7">
    <name type="scientific">Haloechinothrix alba</name>
    <dbReference type="NCBI Taxonomy" id="664784"/>
    <lineage>
        <taxon>Bacteria</taxon>
        <taxon>Bacillati</taxon>
        <taxon>Actinomycetota</taxon>
        <taxon>Actinomycetes</taxon>
        <taxon>Pseudonocardiales</taxon>
        <taxon>Pseudonocardiaceae</taxon>
        <taxon>Haloechinothrix</taxon>
    </lineage>
</organism>
<dbReference type="UniPathway" id="UPA00132"/>
<reference evidence="6 7" key="1">
    <citation type="submission" date="2017-06" db="EMBL/GenBank/DDBJ databases">
        <authorList>
            <person name="Kim H.J."/>
            <person name="Triplett B.A."/>
        </authorList>
    </citation>
    <scope>NUCLEOTIDE SEQUENCE [LARGE SCALE GENOMIC DNA]</scope>
    <source>
        <strain evidence="6 7">DSM 45207</strain>
    </source>
</reference>
<dbReference type="PIRSF" id="PIRSF000136">
    <property type="entry name" value="LGO_GLO"/>
    <property type="match status" value="1"/>
</dbReference>
<dbReference type="InterPro" id="IPR006094">
    <property type="entry name" value="Oxid_FAD_bind_N"/>
</dbReference>
<dbReference type="Gene3D" id="1.10.45.10">
    <property type="entry name" value="Vanillyl-alcohol Oxidase, Chain A, domain 4"/>
    <property type="match status" value="1"/>
</dbReference>
<dbReference type="PROSITE" id="PS00862">
    <property type="entry name" value="OX2_COVAL_FAD"/>
    <property type="match status" value="1"/>
</dbReference>
<dbReference type="GO" id="GO:0071949">
    <property type="term" value="F:FAD binding"/>
    <property type="evidence" value="ECO:0007669"/>
    <property type="project" value="InterPro"/>
</dbReference>
<dbReference type="Gene3D" id="3.30.70.2520">
    <property type="match status" value="1"/>
</dbReference>
<dbReference type="InterPro" id="IPR016167">
    <property type="entry name" value="FAD-bd_PCMH_sub1"/>
</dbReference>
<feature type="domain" description="FAD-binding PCMH-type" evidence="5">
    <location>
        <begin position="13"/>
        <end position="183"/>
    </location>
</feature>
<dbReference type="InterPro" id="IPR006093">
    <property type="entry name" value="Oxy_OxRdtase_FAD_BS"/>
</dbReference>
<dbReference type="GO" id="GO:0080049">
    <property type="term" value="F:L-gulono-1,4-lactone dehydrogenase activity"/>
    <property type="evidence" value="ECO:0007669"/>
    <property type="project" value="TreeGrafter"/>
</dbReference>
<keyword evidence="4" id="KW-0560">Oxidoreductase</keyword>
<keyword evidence="7" id="KW-1185">Reference proteome</keyword>
<dbReference type="InterPro" id="IPR016171">
    <property type="entry name" value="Vanillyl_alc_oxidase_C-sub2"/>
</dbReference>
<dbReference type="InterPro" id="IPR016166">
    <property type="entry name" value="FAD-bd_PCMH"/>
</dbReference>
<dbReference type="AlphaFoldDB" id="A0A238V169"/>
<dbReference type="Gene3D" id="3.30.465.10">
    <property type="match status" value="1"/>
</dbReference>
<dbReference type="PROSITE" id="PS51387">
    <property type="entry name" value="FAD_PCMH"/>
    <property type="match status" value="1"/>
</dbReference>
<evidence type="ECO:0000256" key="2">
    <source>
        <dbReference type="ARBA" id="ARBA00005466"/>
    </source>
</evidence>
<dbReference type="InterPro" id="IPR036318">
    <property type="entry name" value="FAD-bd_PCMH-like_sf"/>
</dbReference>